<evidence type="ECO:0000256" key="1">
    <source>
        <dbReference type="SAM" id="MobiDB-lite"/>
    </source>
</evidence>
<feature type="region of interest" description="Disordered" evidence="1">
    <location>
        <begin position="267"/>
        <end position="399"/>
    </location>
</feature>
<name>A0A078A8D0_STYLE</name>
<dbReference type="GO" id="GO:0005768">
    <property type="term" value="C:endosome"/>
    <property type="evidence" value="ECO:0007669"/>
    <property type="project" value="TreeGrafter"/>
</dbReference>
<dbReference type="SUPFAM" id="SSF48464">
    <property type="entry name" value="ENTH/VHS domain"/>
    <property type="match status" value="1"/>
</dbReference>
<gene>
    <name evidence="3" type="primary">Contig11229.g11991</name>
    <name evidence="3" type="ORF">STYLEM_7462</name>
</gene>
<sequence length="668" mass="75302">MFDTVKDLAYSMKEKVKETVVVYTSRNEIDKLLVEATANENWNIANSKLQILADACNSPQLLVLKNNSDDCKVILDYLKYKLEVPAYEWRRIMKSLSAMEYLLKNGPFRVQQDLRNEMFKVTTLQNFTYYEDNIDKGSSIREKAILLADLLTSPQKLEEEREQARQYREKFYPRSGGFQNPAQSTINAYSSSYSNQYSNDNDGYTNSASSQNDSGTLGNVARNIGGLVAGAGSYISAGFNYIKPGGNAQPNSNLNKLAGFGSDSYNQGYQNSNYNPPLTYTDPNNISKDNQPKWGPPQQSQSDVQRGNSNVPVVTTKQQENDDKLKKSNINTKLWGQPEPKKSNEAQLLSSEKKSSKQKSSNEKKKRKRSASSSSSSSSDSSSSEEQNLPEKQKQSKVEIQSIVQQDTMNLLELDPLPQTTQPTGFSFLQQNSQPLQQQQSQQQDLLDLLESPPQQQQQQNSVTTNQSSLFFLQQNQVSDQQQNPMSQLSGLQFQTVESQNLFSNLSLKPNAEQIQQQQQEQQQEIQRQQELQEAQQKKEPKDAWEMGMGFINLNNLKESQSLPGSLEYIKNNQKSSNNPVYIRPNANGSTQPRFIPNLGGFQVQSQQPVLQLTNFQNSHNPQQIPQLINSTQINQQPTAAQNNSSSSTAFNFLQQSTSNQNQQRGLF</sequence>
<evidence type="ECO:0000313" key="4">
    <source>
        <dbReference type="Proteomes" id="UP000039865"/>
    </source>
</evidence>
<feature type="compositionally biased region" description="Polar residues" evidence="1">
    <location>
        <begin position="297"/>
        <end position="318"/>
    </location>
</feature>
<feature type="compositionally biased region" description="Polar residues" evidence="1">
    <location>
        <begin position="276"/>
        <end position="289"/>
    </location>
</feature>
<dbReference type="GO" id="GO:0005886">
    <property type="term" value="C:plasma membrane"/>
    <property type="evidence" value="ECO:0007669"/>
    <property type="project" value="TreeGrafter"/>
</dbReference>
<dbReference type="InterPro" id="IPR013809">
    <property type="entry name" value="ENTH"/>
</dbReference>
<dbReference type="InParanoid" id="A0A078A8D0"/>
<feature type="compositionally biased region" description="Low complexity" evidence="1">
    <location>
        <begin position="192"/>
        <end position="202"/>
    </location>
</feature>
<organism evidence="3 4">
    <name type="scientific">Stylonychia lemnae</name>
    <name type="common">Ciliate</name>
    <dbReference type="NCBI Taxonomy" id="5949"/>
    <lineage>
        <taxon>Eukaryota</taxon>
        <taxon>Sar</taxon>
        <taxon>Alveolata</taxon>
        <taxon>Ciliophora</taxon>
        <taxon>Intramacronucleata</taxon>
        <taxon>Spirotrichea</taxon>
        <taxon>Stichotrichia</taxon>
        <taxon>Sporadotrichida</taxon>
        <taxon>Oxytrichidae</taxon>
        <taxon>Stylonychinae</taxon>
        <taxon>Stylonychia</taxon>
    </lineage>
</organism>
<dbReference type="Proteomes" id="UP000039865">
    <property type="component" value="Unassembled WGS sequence"/>
</dbReference>
<feature type="domain" description="ENTH" evidence="2">
    <location>
        <begin position="21"/>
        <end position="161"/>
    </location>
</feature>
<dbReference type="CDD" id="cd03571">
    <property type="entry name" value="ENTH"/>
    <property type="match status" value="1"/>
</dbReference>
<protein>
    <recommendedName>
        <fullName evidence="2">ENTH domain-containing protein</fullName>
    </recommendedName>
</protein>
<dbReference type="GO" id="GO:0005543">
    <property type="term" value="F:phospholipid binding"/>
    <property type="evidence" value="ECO:0007669"/>
    <property type="project" value="TreeGrafter"/>
</dbReference>
<dbReference type="PANTHER" id="PTHR12276:SF45">
    <property type="entry name" value="CLATHRIN INTERACTOR 1"/>
    <property type="match status" value="1"/>
</dbReference>
<accession>A0A078A8D0</accession>
<dbReference type="PANTHER" id="PTHR12276">
    <property type="entry name" value="EPSIN/ENT-RELATED"/>
    <property type="match status" value="1"/>
</dbReference>
<reference evidence="3 4" key="1">
    <citation type="submission" date="2014-06" db="EMBL/GenBank/DDBJ databases">
        <authorList>
            <person name="Swart Estienne"/>
        </authorList>
    </citation>
    <scope>NUCLEOTIDE SEQUENCE [LARGE SCALE GENOMIC DNA]</scope>
    <source>
        <strain evidence="3 4">130c</strain>
    </source>
</reference>
<dbReference type="GO" id="GO:0030125">
    <property type="term" value="C:clathrin vesicle coat"/>
    <property type="evidence" value="ECO:0007669"/>
    <property type="project" value="TreeGrafter"/>
</dbReference>
<proteinExistence type="predicted"/>
<feature type="compositionally biased region" description="Low complexity" evidence="1">
    <location>
        <begin position="513"/>
        <end position="535"/>
    </location>
</feature>
<dbReference type="GO" id="GO:0006897">
    <property type="term" value="P:endocytosis"/>
    <property type="evidence" value="ECO:0007669"/>
    <property type="project" value="TreeGrafter"/>
</dbReference>
<dbReference type="PROSITE" id="PS50942">
    <property type="entry name" value="ENTH"/>
    <property type="match status" value="1"/>
</dbReference>
<dbReference type="OrthoDB" id="4033880at2759"/>
<feature type="compositionally biased region" description="Low complexity" evidence="1">
    <location>
        <begin position="371"/>
        <end position="386"/>
    </location>
</feature>
<feature type="region of interest" description="Disordered" evidence="1">
    <location>
        <begin position="192"/>
        <end position="212"/>
    </location>
</feature>
<keyword evidence="4" id="KW-1185">Reference proteome</keyword>
<feature type="region of interest" description="Disordered" evidence="1">
    <location>
        <begin position="513"/>
        <end position="541"/>
    </location>
</feature>
<dbReference type="EMBL" id="CCKQ01007141">
    <property type="protein sequence ID" value="CDW78484.1"/>
    <property type="molecule type" value="Genomic_DNA"/>
</dbReference>
<dbReference type="GO" id="GO:0030276">
    <property type="term" value="F:clathrin binding"/>
    <property type="evidence" value="ECO:0007669"/>
    <property type="project" value="TreeGrafter"/>
</dbReference>
<evidence type="ECO:0000313" key="3">
    <source>
        <dbReference type="EMBL" id="CDW78484.1"/>
    </source>
</evidence>
<dbReference type="Pfam" id="PF01417">
    <property type="entry name" value="ENTH"/>
    <property type="match status" value="1"/>
</dbReference>
<dbReference type="InterPro" id="IPR008942">
    <property type="entry name" value="ENTH_VHS"/>
</dbReference>
<evidence type="ECO:0000259" key="2">
    <source>
        <dbReference type="PROSITE" id="PS50942"/>
    </source>
</evidence>
<dbReference type="AlphaFoldDB" id="A0A078A8D0"/>
<dbReference type="Gene3D" id="1.25.40.90">
    <property type="match status" value="1"/>
</dbReference>
<feature type="compositionally biased region" description="Polar residues" evidence="1">
    <location>
        <begin position="203"/>
        <end position="212"/>
    </location>
</feature>
<dbReference type="SMART" id="SM00273">
    <property type="entry name" value="ENTH"/>
    <property type="match status" value="1"/>
</dbReference>
<feature type="compositionally biased region" description="Basic and acidic residues" evidence="1">
    <location>
        <begin position="351"/>
        <end position="363"/>
    </location>
</feature>